<accession>A9D439</accession>
<dbReference type="AlphaFoldDB" id="A9D439"/>
<evidence type="ECO:0000256" key="1">
    <source>
        <dbReference type="SAM" id="SignalP"/>
    </source>
</evidence>
<feature type="signal peptide" evidence="1">
    <location>
        <begin position="1"/>
        <end position="33"/>
    </location>
</feature>
<dbReference type="EMBL" id="ABIA03000002">
    <property type="protein sequence ID" value="EDQ33805.2"/>
    <property type="molecule type" value="Genomic_DNA"/>
</dbReference>
<evidence type="ECO:0000313" key="3">
    <source>
        <dbReference type="Proteomes" id="UP000004291"/>
    </source>
</evidence>
<keyword evidence="3" id="KW-1185">Reference proteome</keyword>
<reference evidence="2 3" key="1">
    <citation type="submission" date="2007-10" db="EMBL/GenBank/DDBJ databases">
        <authorList>
            <person name="Wagner-Dobler I."/>
            <person name="Ferriera S."/>
            <person name="Johnson J."/>
            <person name="Kravitz S."/>
            <person name="Beeson K."/>
            <person name="Sutton G."/>
            <person name="Rogers Y.-H."/>
            <person name="Friedman R."/>
            <person name="Frazier M."/>
            <person name="Venter J.C."/>
        </authorList>
    </citation>
    <scope>NUCLEOTIDE SEQUENCE [LARGE SCALE GENOMIC DNA]</scope>
    <source>
        <strain evidence="2 3">DFL-43</strain>
    </source>
</reference>
<gene>
    <name evidence="2" type="ORF">HPDFL43_05110</name>
</gene>
<feature type="chain" id="PRO_5002734315" description="Lipoprotein" evidence="1">
    <location>
        <begin position="34"/>
        <end position="200"/>
    </location>
</feature>
<keyword evidence="1" id="KW-0732">Signal</keyword>
<dbReference type="STRING" id="411684.HPDFL43_05110"/>
<dbReference type="Proteomes" id="UP000004291">
    <property type="component" value="Chromosome"/>
</dbReference>
<evidence type="ECO:0000313" key="2">
    <source>
        <dbReference type="EMBL" id="EDQ33805.2"/>
    </source>
</evidence>
<comment type="caution">
    <text evidence="2">The sequence shown here is derived from an EMBL/GenBank/DDBJ whole genome shotgun (WGS) entry which is preliminary data.</text>
</comment>
<organism evidence="2 3">
    <name type="scientific">Hoeflea phototrophica (strain DSM 17068 / NCIMB 14078 / DFL-43)</name>
    <dbReference type="NCBI Taxonomy" id="411684"/>
    <lineage>
        <taxon>Bacteria</taxon>
        <taxon>Pseudomonadati</taxon>
        <taxon>Pseudomonadota</taxon>
        <taxon>Alphaproteobacteria</taxon>
        <taxon>Hyphomicrobiales</taxon>
        <taxon>Rhizobiaceae</taxon>
        <taxon>Hoeflea</taxon>
    </lineage>
</organism>
<reference evidence="2 3" key="2">
    <citation type="submission" date="2012-06" db="EMBL/GenBank/DDBJ databases">
        <authorList>
            <person name="Fiebig A."/>
        </authorList>
    </citation>
    <scope>NUCLEOTIDE SEQUENCE [LARGE SCALE GENOMIC DNA]</scope>
    <source>
        <strain evidence="2 3">DFL-43</strain>
    </source>
</reference>
<protein>
    <recommendedName>
        <fullName evidence="4">Lipoprotein</fullName>
    </recommendedName>
</protein>
<dbReference type="HOGENOM" id="CLU_1364652_0_0_5"/>
<name>A9D439_HOEPD</name>
<proteinExistence type="predicted"/>
<sequence>MLPSMSALKSLGIVIALAGGCATAVIAPSPVHAITGSDDTGPGERSDVETITFDTLLSMSEPGLVIVRNNPRAYRLKHPRLAERHLDTLANALIYAPNKTRRFLQRLARAKSTQEKRVMTWRILSQDVHKASKLDYNIQIRAAELRKKGHLVNYRMIGVFGQRSSDPAVQDLYRMHDQYTAQRAFNNLLRAASWQLSQMD</sequence>
<evidence type="ECO:0008006" key="4">
    <source>
        <dbReference type="Google" id="ProtNLM"/>
    </source>
</evidence>
<dbReference type="RefSeq" id="WP_156970226.1">
    <property type="nucleotide sequence ID" value="NZ_CM002917.1"/>
</dbReference>